<dbReference type="AlphaFoldDB" id="A0A9X0U1U2"/>
<accession>A0A9X0U1U2</accession>
<feature type="chain" id="PRO_5040779870" description="Carbohydrate-binding family V/XII" evidence="2">
    <location>
        <begin position="21"/>
        <end position="766"/>
    </location>
</feature>
<keyword evidence="2" id="KW-0732">Signal</keyword>
<evidence type="ECO:0000256" key="2">
    <source>
        <dbReference type="SAM" id="SignalP"/>
    </source>
</evidence>
<dbReference type="Proteomes" id="UP000535182">
    <property type="component" value="Unassembled WGS sequence"/>
</dbReference>
<evidence type="ECO:0000313" key="4">
    <source>
        <dbReference type="Proteomes" id="UP000535182"/>
    </source>
</evidence>
<comment type="caution">
    <text evidence="3">The sequence shown here is derived from an EMBL/GenBank/DDBJ whole genome shotgun (WGS) entry which is preliminary data.</text>
</comment>
<dbReference type="EMBL" id="JACHEB010000001">
    <property type="protein sequence ID" value="MBB5326754.1"/>
    <property type="molecule type" value="Genomic_DNA"/>
</dbReference>
<reference evidence="3 4" key="1">
    <citation type="submission" date="2020-08" db="EMBL/GenBank/DDBJ databases">
        <title>Genomic Encyclopedia of Type Strains, Phase IV (KMG-V): Genome sequencing to study the core and pangenomes of soil and plant-associated prokaryotes.</title>
        <authorList>
            <person name="Whitman W."/>
        </authorList>
    </citation>
    <scope>NUCLEOTIDE SEQUENCE [LARGE SCALE GENOMIC DNA]</scope>
    <source>
        <strain evidence="3 4">X5P2</strain>
    </source>
</reference>
<dbReference type="RefSeq" id="WP_183972927.1">
    <property type="nucleotide sequence ID" value="NZ_JACHEB010000001.1"/>
</dbReference>
<organism evidence="3 4">
    <name type="scientific">Tunturiibacter gelidiferens</name>
    <dbReference type="NCBI Taxonomy" id="3069689"/>
    <lineage>
        <taxon>Bacteria</taxon>
        <taxon>Pseudomonadati</taxon>
        <taxon>Acidobacteriota</taxon>
        <taxon>Terriglobia</taxon>
        <taxon>Terriglobales</taxon>
        <taxon>Acidobacteriaceae</taxon>
        <taxon>Tunturiibacter</taxon>
    </lineage>
</organism>
<feature type="signal peptide" evidence="2">
    <location>
        <begin position="1"/>
        <end position="20"/>
    </location>
</feature>
<gene>
    <name evidence="3" type="ORF">HDF14_000348</name>
</gene>
<feature type="compositionally biased region" description="Gly residues" evidence="1">
    <location>
        <begin position="749"/>
        <end position="760"/>
    </location>
</feature>
<evidence type="ECO:0000313" key="3">
    <source>
        <dbReference type="EMBL" id="MBB5326754.1"/>
    </source>
</evidence>
<protein>
    <recommendedName>
        <fullName evidence="5">Carbohydrate-binding family V/XII</fullName>
    </recommendedName>
</protein>
<evidence type="ECO:0008006" key="5">
    <source>
        <dbReference type="Google" id="ProtNLM"/>
    </source>
</evidence>
<feature type="compositionally biased region" description="Polar residues" evidence="1">
    <location>
        <begin position="711"/>
        <end position="739"/>
    </location>
</feature>
<feature type="compositionally biased region" description="Low complexity" evidence="1">
    <location>
        <begin position="691"/>
        <end position="706"/>
    </location>
</feature>
<feature type="region of interest" description="Disordered" evidence="1">
    <location>
        <begin position="660"/>
        <end position="766"/>
    </location>
</feature>
<evidence type="ECO:0000256" key="1">
    <source>
        <dbReference type="SAM" id="MobiDB-lite"/>
    </source>
</evidence>
<sequence length="766" mass="82816">MRKIVAYLLLLCGVPTLMLAEDIGWPREITQNGARIVYYQPQIDQWADYRTLDARMAISVTPAGGKPTPGVVSIQARTDADKETRTVVISNIKLVDTRFPSVDTATDAKLDELVRTFFKPDNTMTISLDRLTAEVEEGKVSGPAVKVDNNPPKIFVSRVPTVLLLVDDKEVRAPIEKTKLEFVVNANWTVLFDTAGKKYYLLNGKQWLTAAKLEGPWTVAAQLPKEMSKLPADQNWAEAKKAIPPQGPVGAAPAVFFSNVPAEVIEFKGAPIYTKIPGTQLTYATNTKSAVFVQTNEQKYYFLVSGRWFRSASLDGPWTYASEDLPSDFAKIPPHGPGSDVLASVPGTEEAEDAVLLAQIPTTAVVNIKEAEAQVKVQYDGEPQFKPIDTTTLSYATNTQDKVIQVGDVYYLCFQAVWFMSTTPNGPWKVASSVPKEIYTIPPSSPVYNVTYVTQVQTSPTTVECDHTAGYLGMFLVGAAVGLTIAYGTGYYYPPYYYHPPYGYPIYRPYPTTYGVGAFYSPHSGTYGVARGAYGPYGGVTGAAWYNPFTGRYGRSVSAYGPYGSATAARTYNPYTGVYGATRQGSNAYGNWGSSVAVRGDQWAQTAHRTNSQGTAAGFRTSEGARGAGYSGANGNSGFVAQGKNDNMYAGKNGDVYRKDSSGGWQKYDNGGWSDTGPKPTPHAQNGSRTQGAQAQQRPQGAASRPGAAQQPATSSGTMQQLNRDAQARQTGTQRTEQFQRSGGAARQQGGGRTRGSGGGARRRSQ</sequence>
<proteinExistence type="predicted"/>
<name>A0A9X0U1U2_9BACT</name>
<keyword evidence="4" id="KW-1185">Reference proteome</keyword>